<dbReference type="PANTHER" id="PTHR34301">
    <property type="entry name" value="DNA-BINDING PROTEIN-RELATED"/>
    <property type="match status" value="1"/>
</dbReference>
<dbReference type="Gene3D" id="3.40.50.300">
    <property type="entry name" value="P-loop containing nucleotide triphosphate hydrolases"/>
    <property type="match status" value="1"/>
</dbReference>
<keyword evidence="2" id="KW-0067">ATP-binding</keyword>
<dbReference type="InterPro" id="IPR011579">
    <property type="entry name" value="ATPase_dom"/>
</dbReference>
<organism evidence="2 3">
    <name type="scientific">Mycobacterium intracellulare</name>
    <dbReference type="NCBI Taxonomy" id="1767"/>
    <lineage>
        <taxon>Bacteria</taxon>
        <taxon>Bacillati</taxon>
        <taxon>Actinomycetota</taxon>
        <taxon>Actinomycetes</taxon>
        <taxon>Mycobacteriales</taxon>
        <taxon>Mycobacteriaceae</taxon>
        <taxon>Mycobacterium</taxon>
        <taxon>Mycobacterium avium complex (MAC)</taxon>
    </lineage>
</organism>
<accession>A0AAE4R7Z4</accession>
<dbReference type="RefSeq" id="WP_225324507.1">
    <property type="nucleotide sequence ID" value="NZ_JAEKMV010000013.1"/>
</dbReference>
<feature type="domain" description="ATPase" evidence="1">
    <location>
        <begin position="157"/>
        <end position="393"/>
    </location>
</feature>
<evidence type="ECO:0000259" key="1">
    <source>
        <dbReference type="Pfam" id="PF01637"/>
    </source>
</evidence>
<comment type="caution">
    <text evidence="2">The sequence shown here is derived from an EMBL/GenBank/DDBJ whole genome shotgun (WGS) entry which is preliminary data.</text>
</comment>
<evidence type="ECO:0000313" key="2">
    <source>
        <dbReference type="EMBL" id="MDV7010879.1"/>
    </source>
</evidence>
<name>A0AAE4R7Z4_MYCIT</name>
<dbReference type="Proteomes" id="UP001187143">
    <property type="component" value="Unassembled WGS sequence"/>
</dbReference>
<dbReference type="InterPro" id="IPR027417">
    <property type="entry name" value="P-loop_NTPase"/>
</dbReference>
<dbReference type="AlphaFoldDB" id="A0AAE4R7Z4"/>
<reference evidence="2" key="1">
    <citation type="submission" date="2023-10" db="EMBL/GenBank/DDBJ databases">
        <title>Characterization and genome sequence of Mycobacterium intracellulare ABSURDO, a novel pathogenic isolate with three colony morphotypes that vary in growth and acid-fastness.</title>
        <authorList>
            <person name="Jude B.A."/>
            <person name="Robinson R.T."/>
        </authorList>
    </citation>
    <scope>NUCLEOTIDE SEQUENCE</scope>
    <source>
        <strain evidence="2">ABSURDO Component B</strain>
    </source>
</reference>
<evidence type="ECO:0000313" key="3">
    <source>
        <dbReference type="Proteomes" id="UP001187143"/>
    </source>
</evidence>
<dbReference type="PANTHER" id="PTHR34301:SF8">
    <property type="entry name" value="ATPASE DOMAIN-CONTAINING PROTEIN"/>
    <property type="match status" value="1"/>
</dbReference>
<dbReference type="GO" id="GO:0005524">
    <property type="term" value="F:ATP binding"/>
    <property type="evidence" value="ECO:0007669"/>
    <property type="project" value="UniProtKB-KW"/>
</dbReference>
<gene>
    <name evidence="2" type="ORF">R4F53_00970</name>
</gene>
<protein>
    <submittedName>
        <fullName evidence="2">ATP-binding protein</fullName>
    </submittedName>
</protein>
<dbReference type="EMBL" id="JAWLLD010000001">
    <property type="protein sequence ID" value="MDV7010879.1"/>
    <property type="molecule type" value="Genomic_DNA"/>
</dbReference>
<dbReference type="SUPFAM" id="SSF52540">
    <property type="entry name" value="P-loop containing nucleoside triphosphate hydrolases"/>
    <property type="match status" value="1"/>
</dbReference>
<sequence length="506" mass="57302">MTELQAAFPAAAVHRRALQLLGSDFSYAAREHDGSWLVLVHFGQSMQGAFGFTRDVAVLYSPHMDLQPRYFKGLPTRLLSLPSDREAEDHLFLISSIDLIAARKLDKWSEDSEYTAIALPRIEDERVVATQIRESIQMRLATRNLYDERDPVTGKNFFGRKQLLAQLVEELRQGNVCGVFGLRKTGKTSVITELGKRFAGNNTESRIFILLDLESLPSDPNSIMARLTKNIRDLFLDELRSRGLRTHELQNVGDDVEIGQLQRALQTSLKHCEERDTQVVLALDEVESLVGDAEEIRKGRRPFVTEILGVIRALVQQNSNFSVIFSGITSSLIETGYLYGRENPLFSWAKSYYIPPMTKAEISDLTREVGKRMYLNWSPESLDRMYEVSDGNVFIQRTLAAEIVRQLDDGGDRNITVSHVDRGLKIWVRESSQTIVEMLASARRHYPDEVELLELFFDDRGTFDYFASGDPSGLVRLIKLALLNELSDGRLQPGSMTRLLREVGAI</sequence>
<proteinExistence type="predicted"/>
<keyword evidence="2" id="KW-0547">Nucleotide-binding</keyword>
<dbReference type="Pfam" id="PF01637">
    <property type="entry name" value="ATPase_2"/>
    <property type="match status" value="1"/>
</dbReference>